<feature type="transmembrane region" description="Helical" evidence="1">
    <location>
        <begin position="57"/>
        <end position="76"/>
    </location>
</feature>
<proteinExistence type="predicted"/>
<organism evidence="2 3">
    <name type="scientific">Hibiscus sabdariffa</name>
    <name type="common">roselle</name>
    <dbReference type="NCBI Taxonomy" id="183260"/>
    <lineage>
        <taxon>Eukaryota</taxon>
        <taxon>Viridiplantae</taxon>
        <taxon>Streptophyta</taxon>
        <taxon>Embryophyta</taxon>
        <taxon>Tracheophyta</taxon>
        <taxon>Spermatophyta</taxon>
        <taxon>Magnoliopsida</taxon>
        <taxon>eudicotyledons</taxon>
        <taxon>Gunneridae</taxon>
        <taxon>Pentapetalae</taxon>
        <taxon>rosids</taxon>
        <taxon>malvids</taxon>
        <taxon>Malvales</taxon>
        <taxon>Malvaceae</taxon>
        <taxon>Malvoideae</taxon>
        <taxon>Hibiscus</taxon>
    </lineage>
</organism>
<sequence>MANLCYSSVLQRDCGHASQTRDFPSKGSDFPSPQFIGRACRLNPSVEAFGFHTDKGWILWLLYHLFKVLVAICIMYQEVSYAAWRIRVASRRLLFQPPNWTWCELAMRCGFPGLTSLREKVCGCLNMMIQGDLRLLVFPTGMNGIILAVDFPNSVARCLY</sequence>
<keyword evidence="1" id="KW-1133">Transmembrane helix</keyword>
<evidence type="ECO:0000313" key="3">
    <source>
        <dbReference type="Proteomes" id="UP001472677"/>
    </source>
</evidence>
<dbReference type="Proteomes" id="UP001472677">
    <property type="component" value="Unassembled WGS sequence"/>
</dbReference>
<gene>
    <name evidence="2" type="ORF">V6N12_041826</name>
</gene>
<keyword evidence="1" id="KW-0812">Transmembrane</keyword>
<name>A0ABR2EDG3_9ROSI</name>
<accession>A0ABR2EDG3</accession>
<dbReference type="EMBL" id="JBBPBM010000015">
    <property type="protein sequence ID" value="KAK8558524.1"/>
    <property type="molecule type" value="Genomic_DNA"/>
</dbReference>
<evidence type="ECO:0000313" key="2">
    <source>
        <dbReference type="EMBL" id="KAK8558524.1"/>
    </source>
</evidence>
<protein>
    <submittedName>
        <fullName evidence="2">Uncharacterized protein</fullName>
    </submittedName>
</protein>
<comment type="caution">
    <text evidence="2">The sequence shown here is derived from an EMBL/GenBank/DDBJ whole genome shotgun (WGS) entry which is preliminary data.</text>
</comment>
<reference evidence="2 3" key="1">
    <citation type="journal article" date="2024" name="G3 (Bethesda)">
        <title>Genome assembly of Hibiscus sabdariffa L. provides insights into metabolisms of medicinal natural products.</title>
        <authorList>
            <person name="Kim T."/>
        </authorList>
    </citation>
    <scope>NUCLEOTIDE SEQUENCE [LARGE SCALE GENOMIC DNA]</scope>
    <source>
        <strain evidence="2">TK-2024</strain>
        <tissue evidence="2">Old leaves</tissue>
    </source>
</reference>
<keyword evidence="1" id="KW-0472">Membrane</keyword>
<evidence type="ECO:0000256" key="1">
    <source>
        <dbReference type="SAM" id="Phobius"/>
    </source>
</evidence>
<keyword evidence="3" id="KW-1185">Reference proteome</keyword>